<dbReference type="STRING" id="391625.PPSIR1_29418"/>
<dbReference type="PROSITE" id="PS51257">
    <property type="entry name" value="PROKAR_LIPOPROTEIN"/>
    <property type="match status" value="1"/>
</dbReference>
<evidence type="ECO:0008006" key="5">
    <source>
        <dbReference type="Google" id="ProtNLM"/>
    </source>
</evidence>
<keyword evidence="4" id="KW-1185">Reference proteome</keyword>
<organism evidence="3 4">
    <name type="scientific">Plesiocystis pacifica SIR-1</name>
    <dbReference type="NCBI Taxonomy" id="391625"/>
    <lineage>
        <taxon>Bacteria</taxon>
        <taxon>Pseudomonadati</taxon>
        <taxon>Myxococcota</taxon>
        <taxon>Polyangia</taxon>
        <taxon>Nannocystales</taxon>
        <taxon>Nannocystaceae</taxon>
        <taxon>Plesiocystis</taxon>
    </lineage>
</organism>
<feature type="region of interest" description="Disordered" evidence="1">
    <location>
        <begin position="163"/>
        <end position="182"/>
    </location>
</feature>
<dbReference type="AlphaFoldDB" id="A6G651"/>
<protein>
    <recommendedName>
        <fullName evidence="5">Lipoprotein</fullName>
    </recommendedName>
</protein>
<sequence>MPARAPQSVIQPMSPRLRLPAALLLSLPCLMAVGCGWLVGEIAEQAHKQSAIEDHVYEDVEPDQLWREINELWVAQGCQKIPEPVLATTVECEGGAPRWVRVDARDGGYHVEFEVEQTLDAEAYDVKEGESPPKPGRERDFDMEWTLLERLDYPTAKAIAAEAEAKGAKARDATRELDKSFD</sequence>
<gene>
    <name evidence="3" type="ORF">PPSIR1_29418</name>
</gene>
<feature type="transmembrane region" description="Helical" evidence="2">
    <location>
        <begin position="21"/>
        <end position="40"/>
    </location>
</feature>
<proteinExistence type="predicted"/>
<keyword evidence="2" id="KW-1133">Transmembrane helix</keyword>
<accession>A6G651</accession>
<keyword evidence="2" id="KW-0472">Membrane</keyword>
<evidence type="ECO:0000256" key="1">
    <source>
        <dbReference type="SAM" id="MobiDB-lite"/>
    </source>
</evidence>
<name>A6G651_9BACT</name>
<dbReference type="Proteomes" id="UP000005801">
    <property type="component" value="Unassembled WGS sequence"/>
</dbReference>
<dbReference type="RefSeq" id="WP_006972200.1">
    <property type="nucleotide sequence ID" value="NZ_ABCS01000028.1"/>
</dbReference>
<evidence type="ECO:0000313" key="4">
    <source>
        <dbReference type="Proteomes" id="UP000005801"/>
    </source>
</evidence>
<keyword evidence="2" id="KW-0812">Transmembrane</keyword>
<comment type="caution">
    <text evidence="3">The sequence shown here is derived from an EMBL/GenBank/DDBJ whole genome shotgun (WGS) entry which is preliminary data.</text>
</comment>
<evidence type="ECO:0000256" key="2">
    <source>
        <dbReference type="SAM" id="Phobius"/>
    </source>
</evidence>
<reference evidence="3 4" key="1">
    <citation type="submission" date="2007-06" db="EMBL/GenBank/DDBJ databases">
        <authorList>
            <person name="Shimkets L."/>
            <person name="Ferriera S."/>
            <person name="Johnson J."/>
            <person name="Kravitz S."/>
            <person name="Beeson K."/>
            <person name="Sutton G."/>
            <person name="Rogers Y.-H."/>
            <person name="Friedman R."/>
            <person name="Frazier M."/>
            <person name="Venter J.C."/>
        </authorList>
    </citation>
    <scope>NUCLEOTIDE SEQUENCE [LARGE SCALE GENOMIC DNA]</scope>
    <source>
        <strain evidence="3 4">SIR-1</strain>
    </source>
</reference>
<evidence type="ECO:0000313" key="3">
    <source>
        <dbReference type="EMBL" id="EDM78653.1"/>
    </source>
</evidence>
<dbReference type="EMBL" id="ABCS01000028">
    <property type="protein sequence ID" value="EDM78653.1"/>
    <property type="molecule type" value="Genomic_DNA"/>
</dbReference>